<organism evidence="1 2">
    <name type="scientific">Vararia minispora EC-137</name>
    <dbReference type="NCBI Taxonomy" id="1314806"/>
    <lineage>
        <taxon>Eukaryota</taxon>
        <taxon>Fungi</taxon>
        <taxon>Dikarya</taxon>
        <taxon>Basidiomycota</taxon>
        <taxon>Agaricomycotina</taxon>
        <taxon>Agaricomycetes</taxon>
        <taxon>Russulales</taxon>
        <taxon>Lachnocladiaceae</taxon>
        <taxon>Vararia</taxon>
    </lineage>
</organism>
<protein>
    <submittedName>
        <fullName evidence="1">Kinase-like domain-containing protein</fullName>
    </submittedName>
</protein>
<comment type="caution">
    <text evidence="1">The sequence shown here is derived from an EMBL/GenBank/DDBJ whole genome shotgun (WGS) entry which is preliminary data.</text>
</comment>
<sequence length="380" mass="41745">MSYDKHDLTTVDGLLAYLQSTPPFAAKSATSLAGGNTNYVYRIHLQMPYEGGATLVVKHSKPYLGRSMQESTFAGSRQVFEVGALHRVRRFLPADAPMTVPVVHHFDEAAHVIIMDDAGEDAATLKQLILDHALDVPMLEAIGRATGHFLAQLHTLGTQDEEARRWASGNTLAREISAWATYGRLVSTIDGSSTIPALCDPPLQINPGALGVLGEVARIRADQIMSLNETFTMGDFWPGNFLVRSRLNPDGTRHLARIFVVDWEVCKASHAGFDVGQFCGDLRVLLQAHPELRSSVEPLVSAFVQEYTMQRPGPDVTWASVAAVHFGVHMVTWGPLIPYDTATRESTRALVEEGVQIIQEGYKDQNWTPSRFAGLLVRGM</sequence>
<reference evidence="1" key="2">
    <citation type="journal article" date="2022" name="New Phytol.">
        <title>Evolutionary transition to the ectomycorrhizal habit in the genomes of a hyperdiverse lineage of mushroom-forming fungi.</title>
        <authorList>
            <person name="Looney B."/>
            <person name="Miyauchi S."/>
            <person name="Morin E."/>
            <person name="Drula E."/>
            <person name="Courty P.E."/>
            <person name="Kohler A."/>
            <person name="Kuo A."/>
            <person name="LaButti K."/>
            <person name="Pangilinan J."/>
            <person name="Lipzen A."/>
            <person name="Riley R."/>
            <person name="Andreopoulos W."/>
            <person name="He G."/>
            <person name="Johnson J."/>
            <person name="Nolan M."/>
            <person name="Tritt A."/>
            <person name="Barry K.W."/>
            <person name="Grigoriev I.V."/>
            <person name="Nagy L.G."/>
            <person name="Hibbett D."/>
            <person name="Henrissat B."/>
            <person name="Matheny P.B."/>
            <person name="Labbe J."/>
            <person name="Martin F.M."/>
        </authorList>
    </citation>
    <scope>NUCLEOTIDE SEQUENCE</scope>
    <source>
        <strain evidence="1">EC-137</strain>
    </source>
</reference>
<reference evidence="1" key="1">
    <citation type="submission" date="2021-02" db="EMBL/GenBank/DDBJ databases">
        <authorList>
            <consortium name="DOE Joint Genome Institute"/>
            <person name="Ahrendt S."/>
            <person name="Looney B.P."/>
            <person name="Miyauchi S."/>
            <person name="Morin E."/>
            <person name="Drula E."/>
            <person name="Courty P.E."/>
            <person name="Chicoki N."/>
            <person name="Fauchery L."/>
            <person name="Kohler A."/>
            <person name="Kuo A."/>
            <person name="Labutti K."/>
            <person name="Pangilinan J."/>
            <person name="Lipzen A."/>
            <person name="Riley R."/>
            <person name="Andreopoulos W."/>
            <person name="He G."/>
            <person name="Johnson J."/>
            <person name="Barry K.W."/>
            <person name="Grigoriev I.V."/>
            <person name="Nagy L."/>
            <person name="Hibbett D."/>
            <person name="Henrissat B."/>
            <person name="Matheny P.B."/>
            <person name="Labbe J."/>
            <person name="Martin F."/>
        </authorList>
    </citation>
    <scope>NUCLEOTIDE SEQUENCE</scope>
    <source>
        <strain evidence="1">EC-137</strain>
    </source>
</reference>
<proteinExistence type="predicted"/>
<name>A0ACB8Q547_9AGAM</name>
<evidence type="ECO:0000313" key="1">
    <source>
        <dbReference type="EMBL" id="KAI0026889.1"/>
    </source>
</evidence>
<dbReference type="Proteomes" id="UP000814128">
    <property type="component" value="Unassembled WGS sequence"/>
</dbReference>
<accession>A0ACB8Q547</accession>
<evidence type="ECO:0000313" key="2">
    <source>
        <dbReference type="Proteomes" id="UP000814128"/>
    </source>
</evidence>
<keyword evidence="2" id="KW-1185">Reference proteome</keyword>
<gene>
    <name evidence="1" type="ORF">K488DRAFT_91724</name>
</gene>
<dbReference type="EMBL" id="MU274129">
    <property type="protein sequence ID" value="KAI0026889.1"/>
    <property type="molecule type" value="Genomic_DNA"/>
</dbReference>